<evidence type="ECO:0000259" key="1">
    <source>
        <dbReference type="Pfam" id="PF10124"/>
    </source>
</evidence>
<proteinExistence type="predicted"/>
<keyword evidence="3" id="KW-1185">Reference proteome</keyword>
<dbReference type="RefSeq" id="WP_180281809.1">
    <property type="nucleotide sequence ID" value="NZ_JABFDB010000005.1"/>
</dbReference>
<organism evidence="2 3">
    <name type="scientific">Azospirillum oleiclasticum</name>
    <dbReference type="NCBI Taxonomy" id="2735135"/>
    <lineage>
        <taxon>Bacteria</taxon>
        <taxon>Pseudomonadati</taxon>
        <taxon>Pseudomonadota</taxon>
        <taxon>Alphaproteobacteria</taxon>
        <taxon>Rhodospirillales</taxon>
        <taxon>Azospirillaceae</taxon>
        <taxon>Azospirillum</taxon>
    </lineage>
</organism>
<comment type="caution">
    <text evidence="2">The sequence shown here is derived from an EMBL/GenBank/DDBJ whole genome shotgun (WGS) entry which is preliminary data.</text>
</comment>
<name>A0ABX2T6T9_9PROT</name>
<accession>A0ABX2T6T9</accession>
<dbReference type="Proteomes" id="UP000584642">
    <property type="component" value="Unassembled WGS sequence"/>
</dbReference>
<protein>
    <recommendedName>
        <fullName evidence="1">Bacteriophage Mu GpT domain-containing protein</fullName>
    </recommendedName>
</protein>
<evidence type="ECO:0000313" key="3">
    <source>
        <dbReference type="Proteomes" id="UP000584642"/>
    </source>
</evidence>
<sequence>MIVNTGALRSLYIAFRTDFQMAFAGVTPRWSTVATLVPSTTGSNEYGWLKAFPRVREWIGDRQVNNLGQADYTIKNKDYESTIGVDRNDIEDDNIGIYKPVVTEFGRSAASFPDELVYGLLAAGWDTLCFDGQYFFDTDHPVLAADGSETSYANTDGGSGAPWFLLDDTRAIKPVLYQERKKFQFVAMDSLTDENVFNRKEFLYGIDGRCNVGFSFPQLCWGSKQDLTATRYAAARAAMMALKGDHGRPLGIRPTLLVCGASNEGAARKLLMNELGDGGVSNEWKGTARLEVVEWLP</sequence>
<evidence type="ECO:0000313" key="2">
    <source>
        <dbReference type="EMBL" id="NYZ20042.1"/>
    </source>
</evidence>
<dbReference type="EMBL" id="JABFDB010000005">
    <property type="protein sequence ID" value="NYZ20042.1"/>
    <property type="molecule type" value="Genomic_DNA"/>
</dbReference>
<reference evidence="2 3" key="1">
    <citation type="submission" date="2020-05" db="EMBL/GenBank/DDBJ databases">
        <title>Azospirillum oleiclasticum sp. nov, a nitrogen-fixing and heavy crude oil-emulsifying bacterium isolated from the crude oil of Yumen Oilfield.</title>
        <authorList>
            <person name="Wu D."/>
            <person name="Cai M."/>
            <person name="Zhang X."/>
        </authorList>
    </citation>
    <scope>NUCLEOTIDE SEQUENCE [LARGE SCALE GENOMIC DNA]</scope>
    <source>
        <strain evidence="2 3">ROY-1-1-2</strain>
    </source>
</reference>
<dbReference type="Pfam" id="PF10124">
    <property type="entry name" value="Mu-like_gpT"/>
    <property type="match status" value="1"/>
</dbReference>
<dbReference type="InterPro" id="IPR018774">
    <property type="entry name" value="Phage_Mu_GpT"/>
</dbReference>
<feature type="domain" description="Bacteriophage Mu GpT" evidence="1">
    <location>
        <begin position="8"/>
        <end position="296"/>
    </location>
</feature>
<gene>
    <name evidence="2" type="ORF">HND93_09980</name>
</gene>